<dbReference type="Proteomes" id="UP000063699">
    <property type="component" value="Chromosome"/>
</dbReference>
<keyword evidence="4 5" id="KW-0732">Signal</keyword>
<name>A0A0N7F3F8_9PSEU</name>
<dbReference type="STRING" id="860235.AOZ06_17735"/>
<dbReference type="InterPro" id="IPR051313">
    <property type="entry name" value="Bact_iron-sidero_bind"/>
</dbReference>
<dbReference type="Gene3D" id="3.40.50.1980">
    <property type="entry name" value="Nitrogenase molybdenum iron protein domain"/>
    <property type="match status" value="2"/>
</dbReference>
<gene>
    <name evidence="7" type="ORF">AOZ06_17735</name>
</gene>
<evidence type="ECO:0000259" key="6">
    <source>
        <dbReference type="PROSITE" id="PS50983"/>
    </source>
</evidence>
<evidence type="ECO:0000313" key="8">
    <source>
        <dbReference type="Proteomes" id="UP000063699"/>
    </source>
</evidence>
<evidence type="ECO:0000256" key="1">
    <source>
        <dbReference type="ARBA" id="ARBA00004196"/>
    </source>
</evidence>
<dbReference type="PANTHER" id="PTHR30532">
    <property type="entry name" value="IRON III DICITRATE-BINDING PERIPLASMIC PROTEIN"/>
    <property type="match status" value="1"/>
</dbReference>
<dbReference type="OrthoDB" id="6495095at2"/>
<evidence type="ECO:0000256" key="5">
    <source>
        <dbReference type="SAM" id="SignalP"/>
    </source>
</evidence>
<dbReference type="EMBL" id="CP012752">
    <property type="protein sequence ID" value="ALG08511.1"/>
    <property type="molecule type" value="Genomic_DNA"/>
</dbReference>
<evidence type="ECO:0000313" key="7">
    <source>
        <dbReference type="EMBL" id="ALG08511.1"/>
    </source>
</evidence>
<comment type="subcellular location">
    <subcellularLocation>
        <location evidence="1">Cell envelope</location>
    </subcellularLocation>
</comment>
<dbReference type="Pfam" id="PF01497">
    <property type="entry name" value="Peripla_BP_2"/>
    <property type="match status" value="1"/>
</dbReference>
<organism evidence="7 8">
    <name type="scientific">Kibdelosporangium phytohabitans</name>
    <dbReference type="NCBI Taxonomy" id="860235"/>
    <lineage>
        <taxon>Bacteria</taxon>
        <taxon>Bacillati</taxon>
        <taxon>Actinomycetota</taxon>
        <taxon>Actinomycetes</taxon>
        <taxon>Pseudonocardiales</taxon>
        <taxon>Pseudonocardiaceae</taxon>
        <taxon>Kibdelosporangium</taxon>
    </lineage>
</organism>
<dbReference type="GO" id="GO:1901678">
    <property type="term" value="P:iron coordination entity transport"/>
    <property type="evidence" value="ECO:0007669"/>
    <property type="project" value="UniProtKB-ARBA"/>
</dbReference>
<keyword evidence="8" id="KW-1185">Reference proteome</keyword>
<feature type="chain" id="PRO_5039595409" evidence="5">
    <location>
        <begin position="23"/>
        <end position="327"/>
    </location>
</feature>
<proteinExistence type="inferred from homology"/>
<dbReference type="GO" id="GO:0030288">
    <property type="term" value="C:outer membrane-bounded periplasmic space"/>
    <property type="evidence" value="ECO:0007669"/>
    <property type="project" value="TreeGrafter"/>
</dbReference>
<comment type="similarity">
    <text evidence="2">Belongs to the bacterial solute-binding protein 8 family.</text>
</comment>
<accession>A0A0N7F3F8</accession>
<keyword evidence="3" id="KW-0813">Transport</keyword>
<dbReference type="PROSITE" id="PS50983">
    <property type="entry name" value="FE_B12_PBP"/>
    <property type="match status" value="1"/>
</dbReference>
<dbReference type="InterPro" id="IPR002491">
    <property type="entry name" value="ABC_transptr_periplasmic_BD"/>
</dbReference>
<feature type="signal peptide" evidence="5">
    <location>
        <begin position="1"/>
        <end position="22"/>
    </location>
</feature>
<feature type="domain" description="Fe/B12 periplasmic-binding" evidence="6">
    <location>
        <begin position="64"/>
        <end position="327"/>
    </location>
</feature>
<evidence type="ECO:0000256" key="2">
    <source>
        <dbReference type="ARBA" id="ARBA00008814"/>
    </source>
</evidence>
<sequence>MVKRVALLAVGLLIAGCSAPVAQSGPADQRTDVPVIDRAVRPLSAGLTVTVAGRELKLPKAPERIVCLNGLCDDVLTELDILPAATSNPTLLAHPALLGERGSAVPVVKGSFGSEDVESISALRPDLVIGLPGVHDPLRPAIEKFAPLWLVEPATWQESLESLRALGALTGRTDAAVRAEQRFRDKLASAVTATHQNGQAKRKVLLMYGSADSIGVDTSQSLKGDLLGQLFTYPFPAKGADTATASNYSVEELLAKQPDVVFVYSLLFSDKDRTLSAQLADNPVWRRIPAVQQGHVYETHAKLWGSGRGTRSLTAVVDEAVAKVPAN</sequence>
<dbReference type="PANTHER" id="PTHR30532:SF1">
    <property type="entry name" value="IRON(3+)-HYDROXAMATE-BINDING PROTEIN FHUD"/>
    <property type="match status" value="1"/>
</dbReference>
<dbReference type="SUPFAM" id="SSF53807">
    <property type="entry name" value="Helical backbone' metal receptor"/>
    <property type="match status" value="1"/>
</dbReference>
<evidence type="ECO:0000256" key="4">
    <source>
        <dbReference type="ARBA" id="ARBA00022729"/>
    </source>
</evidence>
<protein>
    <submittedName>
        <fullName evidence="7">Iron ABC transporter substrate-binding protein</fullName>
    </submittedName>
</protein>
<dbReference type="KEGG" id="kphy:AOZ06_17735"/>
<dbReference type="PROSITE" id="PS51257">
    <property type="entry name" value="PROKAR_LIPOPROTEIN"/>
    <property type="match status" value="1"/>
</dbReference>
<evidence type="ECO:0000256" key="3">
    <source>
        <dbReference type="ARBA" id="ARBA00022448"/>
    </source>
</evidence>
<dbReference type="AlphaFoldDB" id="A0A0N7F3F8"/>
<reference evidence="7 8" key="1">
    <citation type="submission" date="2015-07" db="EMBL/GenBank/DDBJ databases">
        <title>Genome sequencing of Kibdelosporangium phytohabitans.</title>
        <authorList>
            <person name="Qin S."/>
            <person name="Xing K."/>
        </authorList>
    </citation>
    <scope>NUCLEOTIDE SEQUENCE [LARGE SCALE GENOMIC DNA]</scope>
    <source>
        <strain evidence="7 8">KLBMP1111</strain>
    </source>
</reference>